<organism evidence="1 2">
    <name type="scientific">Hibiscus sabdariffa</name>
    <name type="common">roselle</name>
    <dbReference type="NCBI Taxonomy" id="183260"/>
    <lineage>
        <taxon>Eukaryota</taxon>
        <taxon>Viridiplantae</taxon>
        <taxon>Streptophyta</taxon>
        <taxon>Embryophyta</taxon>
        <taxon>Tracheophyta</taxon>
        <taxon>Spermatophyta</taxon>
        <taxon>Magnoliopsida</taxon>
        <taxon>eudicotyledons</taxon>
        <taxon>Gunneridae</taxon>
        <taxon>Pentapetalae</taxon>
        <taxon>rosids</taxon>
        <taxon>malvids</taxon>
        <taxon>Malvales</taxon>
        <taxon>Malvaceae</taxon>
        <taxon>Malvoideae</taxon>
        <taxon>Hibiscus</taxon>
    </lineage>
</organism>
<reference evidence="1 2" key="1">
    <citation type="journal article" date="2024" name="G3 (Bethesda)">
        <title>Genome assembly of Hibiscus sabdariffa L. provides insights into metabolisms of medicinal natural products.</title>
        <authorList>
            <person name="Kim T."/>
        </authorList>
    </citation>
    <scope>NUCLEOTIDE SEQUENCE [LARGE SCALE GENOMIC DNA]</scope>
    <source>
        <strain evidence="1">TK-2024</strain>
        <tissue evidence="1">Old leaves</tissue>
    </source>
</reference>
<keyword evidence="2" id="KW-1185">Reference proteome</keyword>
<gene>
    <name evidence="1" type="ORF">V6N12_032586</name>
</gene>
<name>A0ABR2AQK9_9ROSI</name>
<protein>
    <submittedName>
        <fullName evidence="1">Uncharacterized protein</fullName>
    </submittedName>
</protein>
<proteinExistence type="predicted"/>
<dbReference type="EMBL" id="JBBPBM010000381">
    <property type="protein sequence ID" value="KAK8496171.1"/>
    <property type="molecule type" value="Genomic_DNA"/>
</dbReference>
<sequence length="168" mass="18702">MTPTQTSPTLAPSYKSELILRHSYPPSYTLLSRQYPKTCRISSLNSPRPRSSLCRKRKDAPPKTLCRFQVRTWNGYIRYQNLLIVGVEVKGGVELIVGVVCSGVSEESVVVAEEGFREKLSKVFEAKNEDLEEFGLNVVVFEVGFIVKRFSGVDAVDLEGREIGGEGS</sequence>
<comment type="caution">
    <text evidence="1">The sequence shown here is derived from an EMBL/GenBank/DDBJ whole genome shotgun (WGS) entry which is preliminary data.</text>
</comment>
<evidence type="ECO:0000313" key="1">
    <source>
        <dbReference type="EMBL" id="KAK8496171.1"/>
    </source>
</evidence>
<accession>A0ABR2AQK9</accession>
<evidence type="ECO:0000313" key="2">
    <source>
        <dbReference type="Proteomes" id="UP001472677"/>
    </source>
</evidence>
<dbReference type="Proteomes" id="UP001472677">
    <property type="component" value="Unassembled WGS sequence"/>
</dbReference>